<accession>E4T680</accession>
<evidence type="ECO:0000313" key="2">
    <source>
        <dbReference type="Proteomes" id="UP000008718"/>
    </source>
</evidence>
<dbReference type="EMBL" id="CP002345">
    <property type="protein sequence ID" value="ADQ80224.1"/>
    <property type="molecule type" value="Genomic_DNA"/>
</dbReference>
<dbReference type="STRING" id="694427.Palpr_2088"/>
<sequence>MKQKKKSSVMKQVKAARKQSREEEIRTYGKLINYRKVMTSKKQYNRKKNKADDEVLPYLLYDLITTVKRLFEGLSYQIETRFSTGTNIGSPALIPNALYHAEICGRAPFTRHLPNE</sequence>
<dbReference type="HOGENOM" id="CLU_2094451_0_0_10"/>
<dbReference type="Proteomes" id="UP000008718">
    <property type="component" value="Chromosome"/>
</dbReference>
<dbReference type="AlphaFoldDB" id="E4T680"/>
<reference evidence="1 2" key="2">
    <citation type="journal article" date="2011" name="Stand. Genomic Sci.">
        <title>Complete genome sequence of Paludibacter propionicigenes type strain (WB4).</title>
        <authorList>
            <person name="Gronow S."/>
            <person name="Munk C."/>
            <person name="Lapidus A."/>
            <person name="Nolan M."/>
            <person name="Lucas S."/>
            <person name="Hammon N."/>
            <person name="Deshpande S."/>
            <person name="Cheng J.F."/>
            <person name="Tapia R."/>
            <person name="Han C."/>
            <person name="Goodwin L."/>
            <person name="Pitluck S."/>
            <person name="Liolios K."/>
            <person name="Ivanova N."/>
            <person name="Mavromatis K."/>
            <person name="Mikhailova N."/>
            <person name="Pati A."/>
            <person name="Chen A."/>
            <person name="Palaniappan K."/>
            <person name="Land M."/>
            <person name="Hauser L."/>
            <person name="Chang Y.J."/>
            <person name="Jeffries C.D."/>
            <person name="Brambilla E."/>
            <person name="Rohde M."/>
            <person name="Goker M."/>
            <person name="Detter J.C."/>
            <person name="Woyke T."/>
            <person name="Bristow J."/>
            <person name="Eisen J.A."/>
            <person name="Markowitz V."/>
            <person name="Hugenholtz P."/>
            <person name="Kyrpides N.C."/>
            <person name="Klenk H.P."/>
        </authorList>
    </citation>
    <scope>NUCLEOTIDE SEQUENCE [LARGE SCALE GENOMIC DNA]</scope>
    <source>
        <strain evidence="2">DSM 17365 / JCM 13257 / WB4</strain>
    </source>
</reference>
<name>E4T680_PALPW</name>
<protein>
    <submittedName>
        <fullName evidence="1">Uncharacterized protein</fullName>
    </submittedName>
</protein>
<proteinExistence type="predicted"/>
<reference key="1">
    <citation type="submission" date="2010-11" db="EMBL/GenBank/DDBJ databases">
        <title>The complete genome of Paludibacter propionicigenes DSM 17365.</title>
        <authorList>
            <consortium name="US DOE Joint Genome Institute (JGI-PGF)"/>
            <person name="Lucas S."/>
            <person name="Copeland A."/>
            <person name="Lapidus A."/>
            <person name="Bruce D."/>
            <person name="Goodwin L."/>
            <person name="Pitluck S."/>
            <person name="Kyrpides N."/>
            <person name="Mavromatis K."/>
            <person name="Ivanova N."/>
            <person name="Munk A.C."/>
            <person name="Brettin T."/>
            <person name="Detter J.C."/>
            <person name="Han C."/>
            <person name="Tapia R."/>
            <person name="Land M."/>
            <person name="Hauser L."/>
            <person name="Markowitz V."/>
            <person name="Cheng J.-F."/>
            <person name="Hugenholtz P."/>
            <person name="Woyke T."/>
            <person name="Wu D."/>
            <person name="Gronow S."/>
            <person name="Wellnitz S."/>
            <person name="Brambilla E."/>
            <person name="Klenk H.-P."/>
            <person name="Eisen J.A."/>
        </authorList>
    </citation>
    <scope>NUCLEOTIDE SEQUENCE</scope>
    <source>
        <strain>WB4</strain>
    </source>
</reference>
<keyword evidence="2" id="KW-1185">Reference proteome</keyword>
<gene>
    <name evidence="1" type="ordered locus">Palpr_2088</name>
</gene>
<dbReference type="eggNOG" id="ENOG5033BAB">
    <property type="taxonomic scope" value="Bacteria"/>
</dbReference>
<organism evidence="1 2">
    <name type="scientific">Paludibacter propionicigenes (strain DSM 17365 / JCM 13257 / WB4)</name>
    <dbReference type="NCBI Taxonomy" id="694427"/>
    <lineage>
        <taxon>Bacteria</taxon>
        <taxon>Pseudomonadati</taxon>
        <taxon>Bacteroidota</taxon>
        <taxon>Bacteroidia</taxon>
        <taxon>Bacteroidales</taxon>
        <taxon>Paludibacteraceae</taxon>
        <taxon>Paludibacter</taxon>
    </lineage>
</organism>
<dbReference type="KEGG" id="ppn:Palpr_2088"/>
<evidence type="ECO:0000313" key="1">
    <source>
        <dbReference type="EMBL" id="ADQ80224.1"/>
    </source>
</evidence>